<dbReference type="OMA" id="SMMGQTM"/>
<keyword evidence="3" id="KW-1185">Reference proteome</keyword>
<name>T0QVI8_SAPDV</name>
<feature type="compositionally biased region" description="Polar residues" evidence="1">
    <location>
        <begin position="18"/>
        <end position="27"/>
    </location>
</feature>
<dbReference type="AlphaFoldDB" id="T0QVI8"/>
<dbReference type="VEuPathDB" id="FungiDB:SDRG_04440"/>
<gene>
    <name evidence="2" type="ORF">SDRG_04440</name>
</gene>
<protein>
    <submittedName>
        <fullName evidence="2">Uncharacterized protein</fullName>
    </submittedName>
</protein>
<evidence type="ECO:0000313" key="2">
    <source>
        <dbReference type="EMBL" id="EQC38010.1"/>
    </source>
</evidence>
<dbReference type="EMBL" id="JH767142">
    <property type="protein sequence ID" value="EQC38010.1"/>
    <property type="molecule type" value="Genomic_DNA"/>
</dbReference>
<accession>T0QVI8</accession>
<organism evidence="2 3">
    <name type="scientific">Saprolegnia diclina (strain VS20)</name>
    <dbReference type="NCBI Taxonomy" id="1156394"/>
    <lineage>
        <taxon>Eukaryota</taxon>
        <taxon>Sar</taxon>
        <taxon>Stramenopiles</taxon>
        <taxon>Oomycota</taxon>
        <taxon>Saprolegniomycetes</taxon>
        <taxon>Saprolegniales</taxon>
        <taxon>Saprolegniaceae</taxon>
        <taxon>Saprolegnia</taxon>
    </lineage>
</organism>
<dbReference type="Proteomes" id="UP000030762">
    <property type="component" value="Unassembled WGS sequence"/>
</dbReference>
<dbReference type="OrthoDB" id="74387at2759"/>
<dbReference type="InParanoid" id="T0QVI8"/>
<evidence type="ECO:0000313" key="3">
    <source>
        <dbReference type="Proteomes" id="UP000030762"/>
    </source>
</evidence>
<sequence length="131" mass="14407">MASADIRHNSSFPRPRKSSSMMGQTMSVAPPVLDDNNSSLLPVLDWHSLDSHSPLYPYFAHVYFGGGDLFLNKADVMAFVRAFSDQVAYEGNEMDAFDVDDGFEALASESGRPGYVRLLTLIEELGLLVSD</sequence>
<proteinExistence type="predicted"/>
<evidence type="ECO:0000256" key="1">
    <source>
        <dbReference type="SAM" id="MobiDB-lite"/>
    </source>
</evidence>
<dbReference type="RefSeq" id="XP_008608337.1">
    <property type="nucleotide sequence ID" value="XM_008610115.1"/>
</dbReference>
<feature type="region of interest" description="Disordered" evidence="1">
    <location>
        <begin position="1"/>
        <end position="36"/>
    </location>
</feature>
<reference evidence="2 3" key="1">
    <citation type="submission" date="2012-04" db="EMBL/GenBank/DDBJ databases">
        <title>The Genome Sequence of Saprolegnia declina VS20.</title>
        <authorList>
            <consortium name="The Broad Institute Genome Sequencing Platform"/>
            <person name="Russ C."/>
            <person name="Nusbaum C."/>
            <person name="Tyler B."/>
            <person name="van West P."/>
            <person name="Dieguez-Uribeondo J."/>
            <person name="de Bruijn I."/>
            <person name="Tripathy S."/>
            <person name="Jiang R."/>
            <person name="Young S.K."/>
            <person name="Zeng Q."/>
            <person name="Gargeya S."/>
            <person name="Fitzgerald M."/>
            <person name="Haas B."/>
            <person name="Abouelleil A."/>
            <person name="Alvarado L."/>
            <person name="Arachchi H.M."/>
            <person name="Berlin A."/>
            <person name="Chapman S.B."/>
            <person name="Goldberg J."/>
            <person name="Griggs A."/>
            <person name="Gujja S."/>
            <person name="Hansen M."/>
            <person name="Howarth C."/>
            <person name="Imamovic A."/>
            <person name="Larimer J."/>
            <person name="McCowen C."/>
            <person name="Montmayeur A."/>
            <person name="Murphy C."/>
            <person name="Neiman D."/>
            <person name="Pearson M."/>
            <person name="Priest M."/>
            <person name="Roberts A."/>
            <person name="Saif S."/>
            <person name="Shea T."/>
            <person name="Sisk P."/>
            <person name="Sykes S."/>
            <person name="Wortman J."/>
            <person name="Nusbaum C."/>
            <person name="Birren B."/>
        </authorList>
    </citation>
    <scope>NUCLEOTIDE SEQUENCE [LARGE SCALE GENOMIC DNA]</scope>
    <source>
        <strain evidence="2 3">VS20</strain>
    </source>
</reference>
<dbReference type="GeneID" id="19945167"/>